<evidence type="ECO:0000256" key="4">
    <source>
        <dbReference type="ARBA" id="ARBA00023040"/>
    </source>
</evidence>
<dbReference type="AlphaFoldDB" id="A0A1D1VTW1"/>
<keyword evidence="2 8" id="KW-0812">Transmembrane</keyword>
<feature type="transmembrane region" description="Helical" evidence="8">
    <location>
        <begin position="80"/>
        <end position="101"/>
    </location>
</feature>
<accession>A0A1D1VTW1</accession>
<evidence type="ECO:0000256" key="6">
    <source>
        <dbReference type="ARBA" id="ARBA00023170"/>
    </source>
</evidence>
<keyword evidence="5 8" id="KW-0472">Membrane</keyword>
<keyword evidence="7" id="KW-0807">Transducer</keyword>
<dbReference type="GO" id="GO:0004930">
    <property type="term" value="F:G protein-coupled receptor activity"/>
    <property type="evidence" value="ECO:0007669"/>
    <property type="project" value="UniProtKB-KW"/>
</dbReference>
<dbReference type="OrthoDB" id="9990906at2759"/>
<protein>
    <recommendedName>
        <fullName evidence="9">G-protein coupled receptors family 1 profile domain-containing protein</fullName>
    </recommendedName>
</protein>
<evidence type="ECO:0000313" key="10">
    <source>
        <dbReference type="EMBL" id="GAV04952.1"/>
    </source>
</evidence>
<dbReference type="PANTHER" id="PTHR24243">
    <property type="entry name" value="G-PROTEIN COUPLED RECEPTOR"/>
    <property type="match status" value="1"/>
</dbReference>
<feature type="transmembrane region" description="Helical" evidence="8">
    <location>
        <begin position="192"/>
        <end position="211"/>
    </location>
</feature>
<keyword evidence="6" id="KW-0675">Receptor</keyword>
<dbReference type="Gene3D" id="1.20.1070.10">
    <property type="entry name" value="Rhodopsin 7-helix transmembrane proteins"/>
    <property type="match status" value="1"/>
</dbReference>
<keyword evidence="4" id="KW-0297">G-protein coupled receptor</keyword>
<evidence type="ECO:0000256" key="5">
    <source>
        <dbReference type="ARBA" id="ARBA00023136"/>
    </source>
</evidence>
<reference evidence="10 11" key="1">
    <citation type="journal article" date="2016" name="Nat. Commun.">
        <title>Extremotolerant tardigrade genome and improved radiotolerance of human cultured cells by tardigrade-unique protein.</title>
        <authorList>
            <person name="Hashimoto T."/>
            <person name="Horikawa D.D."/>
            <person name="Saito Y."/>
            <person name="Kuwahara H."/>
            <person name="Kozuka-Hata H."/>
            <person name="Shin-I T."/>
            <person name="Minakuchi Y."/>
            <person name="Ohishi K."/>
            <person name="Motoyama A."/>
            <person name="Aizu T."/>
            <person name="Enomoto A."/>
            <person name="Kondo K."/>
            <person name="Tanaka S."/>
            <person name="Hara Y."/>
            <person name="Koshikawa S."/>
            <person name="Sagara H."/>
            <person name="Miura T."/>
            <person name="Yokobori S."/>
            <person name="Miyagawa K."/>
            <person name="Suzuki Y."/>
            <person name="Kubo T."/>
            <person name="Oyama M."/>
            <person name="Kohara Y."/>
            <person name="Fujiyama A."/>
            <person name="Arakawa K."/>
            <person name="Katayama T."/>
            <person name="Toyoda A."/>
            <person name="Kunieda T."/>
        </authorList>
    </citation>
    <scope>NUCLEOTIDE SEQUENCE [LARGE SCALE GENOMIC DNA]</scope>
    <source>
        <strain evidence="10 11">YOKOZUNA-1</strain>
    </source>
</reference>
<gene>
    <name evidence="10" type="primary">RvY_15151</name>
    <name evidence="10" type="synonym">RvY_15151.1</name>
    <name evidence="10" type="ORF">RvY_15151-1</name>
</gene>
<dbReference type="Proteomes" id="UP000186922">
    <property type="component" value="Unassembled WGS sequence"/>
</dbReference>
<evidence type="ECO:0000256" key="8">
    <source>
        <dbReference type="SAM" id="Phobius"/>
    </source>
</evidence>
<name>A0A1D1VTW1_RAMVA</name>
<feature type="domain" description="G-protein coupled receptors family 1 profile" evidence="9">
    <location>
        <begin position="1"/>
        <end position="208"/>
    </location>
</feature>
<evidence type="ECO:0000256" key="2">
    <source>
        <dbReference type="ARBA" id="ARBA00022692"/>
    </source>
</evidence>
<sequence>MAFSIERLATFRFRQWRKQSRARWKSTLLLIIVFFIMSALMNSGILVWYYDSWDGCKHVDHYVQPQWIASWVRHQQELNIAFPVVVVICLLASNVCLLVYLRSQLKSSSSLREEYGRFIDMQRKPKTKDTGQGSRISVGETKRRKPCRMLVACVLLYSLTQAPSVVLNTVDHFSNAPYCHNLLTDYEDWEPLVTTLALVNYAGNFYVYVLMSSTYRTALKDSFRRHIKRVWRPSKTDGRTFSQCGNQSIPDKERGVEGEKYLGTCTDFDWLSLTSHVSVLFSASRKTSDEPAKSRLRKVRHSLGGHPGVRTEKFRLASLEDIASENQTLSNNAHRNSL</sequence>
<evidence type="ECO:0000256" key="3">
    <source>
        <dbReference type="ARBA" id="ARBA00022989"/>
    </source>
</evidence>
<proteinExistence type="predicted"/>
<dbReference type="SUPFAM" id="SSF81321">
    <property type="entry name" value="Family A G protein-coupled receptor-like"/>
    <property type="match status" value="1"/>
</dbReference>
<feature type="transmembrane region" description="Helical" evidence="8">
    <location>
        <begin position="149"/>
        <end position="167"/>
    </location>
</feature>
<organism evidence="10 11">
    <name type="scientific">Ramazzottius varieornatus</name>
    <name type="common">Water bear</name>
    <name type="synonym">Tardigrade</name>
    <dbReference type="NCBI Taxonomy" id="947166"/>
    <lineage>
        <taxon>Eukaryota</taxon>
        <taxon>Metazoa</taxon>
        <taxon>Ecdysozoa</taxon>
        <taxon>Tardigrada</taxon>
        <taxon>Eutardigrada</taxon>
        <taxon>Parachela</taxon>
        <taxon>Hypsibioidea</taxon>
        <taxon>Ramazzottiidae</taxon>
        <taxon>Ramazzottius</taxon>
    </lineage>
</organism>
<dbReference type="GO" id="GO:0005886">
    <property type="term" value="C:plasma membrane"/>
    <property type="evidence" value="ECO:0007669"/>
    <property type="project" value="TreeGrafter"/>
</dbReference>
<evidence type="ECO:0000313" key="11">
    <source>
        <dbReference type="Proteomes" id="UP000186922"/>
    </source>
</evidence>
<dbReference type="PROSITE" id="PS50262">
    <property type="entry name" value="G_PROTEIN_RECEP_F1_2"/>
    <property type="match status" value="1"/>
</dbReference>
<dbReference type="InterPro" id="IPR017452">
    <property type="entry name" value="GPCR_Rhodpsn_7TM"/>
</dbReference>
<keyword evidence="11" id="KW-1185">Reference proteome</keyword>
<keyword evidence="3 8" id="KW-1133">Transmembrane helix</keyword>
<evidence type="ECO:0000259" key="9">
    <source>
        <dbReference type="PROSITE" id="PS50262"/>
    </source>
</evidence>
<evidence type="ECO:0000256" key="1">
    <source>
        <dbReference type="ARBA" id="ARBA00004141"/>
    </source>
</evidence>
<dbReference type="PANTHER" id="PTHR24243:SF233">
    <property type="entry name" value="THYROTROPIN-RELEASING HORMONE RECEPTOR"/>
    <property type="match status" value="1"/>
</dbReference>
<comment type="subcellular location">
    <subcellularLocation>
        <location evidence="1">Membrane</location>
        <topology evidence="1">Multi-pass membrane protein</topology>
    </subcellularLocation>
</comment>
<dbReference type="EMBL" id="BDGG01000011">
    <property type="protein sequence ID" value="GAV04952.1"/>
    <property type="molecule type" value="Genomic_DNA"/>
</dbReference>
<evidence type="ECO:0000256" key="7">
    <source>
        <dbReference type="ARBA" id="ARBA00023224"/>
    </source>
</evidence>
<comment type="caution">
    <text evidence="10">The sequence shown here is derived from an EMBL/GenBank/DDBJ whole genome shotgun (WGS) entry which is preliminary data.</text>
</comment>
<feature type="transmembrane region" description="Helical" evidence="8">
    <location>
        <begin position="27"/>
        <end position="50"/>
    </location>
</feature>